<dbReference type="CDD" id="cd08069">
    <property type="entry name" value="MPN_RPN11_CSN5"/>
    <property type="match status" value="1"/>
</dbReference>
<dbReference type="AlphaFoldDB" id="A0AAD5QML3"/>
<dbReference type="InterPro" id="IPR037518">
    <property type="entry name" value="MPN"/>
</dbReference>
<sequence>MVHSKSRKLDCRSPQSQISLPEAVGERLNRTACATVGTVMSEKMDDQQAMTPTPSGSRSDESVALRNWQLANGVAVLDSAYEYDEVEQNEMRSAKPWQKDPHYFKEVKISAVALLKMVTHSKRGGNLEVMGLMQGRVDGNAFIIMDTFALPVEGTETRVNAQSQAYEYMSVYTDLCENEGKKEKVVGWYHSHPGYGCWLSGIDVATQALNQQFQEPWIAIVVDPLRTMSAGKVDIGAFRTYPQGYQPPVEEGPSEYQSIPLSKIEDFGVHCKQYYSLDVNFFKSELDSHILSALWNTYWLNTLSSSPLLTNAGYINNQIGDLSMKLKQVEKRWARSDRTNDVIEQLDKAVKDAHTVCSELSCGVLMQHLKRAMFNHGETYDPNAQVRVDDEPIPDIIADDIVPAASIEDVEFSDEIVLVEAVN</sequence>
<name>A0AAD5QML3_PARTN</name>
<dbReference type="EMBL" id="JAHQIW010003231">
    <property type="protein sequence ID" value="KAJ1357733.1"/>
    <property type="molecule type" value="Genomic_DNA"/>
</dbReference>
<dbReference type="GO" id="GO:0000502">
    <property type="term" value="C:proteasome complex"/>
    <property type="evidence" value="ECO:0007669"/>
    <property type="project" value="UniProtKB-KW"/>
</dbReference>
<feature type="compositionally biased region" description="Polar residues" evidence="8">
    <location>
        <begin position="48"/>
        <end position="57"/>
    </location>
</feature>
<evidence type="ECO:0000256" key="7">
    <source>
        <dbReference type="ARBA" id="ARBA00023049"/>
    </source>
</evidence>
<comment type="similarity">
    <text evidence="1">Belongs to the peptidase M67A family. CSN5 subfamily.</text>
</comment>
<dbReference type="Proteomes" id="UP001196413">
    <property type="component" value="Unassembled WGS sequence"/>
</dbReference>
<dbReference type="PANTHER" id="PTHR10410">
    <property type="entry name" value="EUKARYOTIC TRANSLATION INITIATION FACTOR 3 -RELATED"/>
    <property type="match status" value="1"/>
</dbReference>
<comment type="caution">
    <text evidence="10">The sequence shown here is derived from an EMBL/GenBank/DDBJ whole genome shotgun (WGS) entry which is preliminary data.</text>
</comment>
<evidence type="ECO:0000313" key="11">
    <source>
        <dbReference type="Proteomes" id="UP001196413"/>
    </source>
</evidence>
<gene>
    <name evidence="10" type="primary">CSN5</name>
    <name evidence="10" type="ORF">KIN20_015936</name>
</gene>
<dbReference type="Gene3D" id="3.40.140.10">
    <property type="entry name" value="Cytidine Deaminase, domain 2"/>
    <property type="match status" value="1"/>
</dbReference>
<dbReference type="Pfam" id="PF01398">
    <property type="entry name" value="JAB"/>
    <property type="match status" value="1"/>
</dbReference>
<accession>A0AAD5QML3</accession>
<dbReference type="GO" id="GO:0008237">
    <property type="term" value="F:metallopeptidase activity"/>
    <property type="evidence" value="ECO:0007669"/>
    <property type="project" value="UniProtKB-KW"/>
</dbReference>
<reference evidence="10" key="1">
    <citation type="submission" date="2021-06" db="EMBL/GenBank/DDBJ databases">
        <title>Parelaphostrongylus tenuis whole genome reference sequence.</title>
        <authorList>
            <person name="Garwood T.J."/>
            <person name="Larsen P.A."/>
            <person name="Fountain-Jones N.M."/>
            <person name="Garbe J.R."/>
            <person name="Macchietto M.G."/>
            <person name="Kania S.A."/>
            <person name="Gerhold R.W."/>
            <person name="Richards J.E."/>
            <person name="Wolf T.M."/>
        </authorList>
    </citation>
    <scope>NUCLEOTIDE SEQUENCE</scope>
    <source>
        <strain evidence="10">MNPRO001-30</strain>
        <tissue evidence="10">Meninges</tissue>
    </source>
</reference>
<evidence type="ECO:0000259" key="9">
    <source>
        <dbReference type="PROSITE" id="PS50249"/>
    </source>
</evidence>
<dbReference type="SMART" id="SM00232">
    <property type="entry name" value="JAB_MPN"/>
    <property type="match status" value="1"/>
</dbReference>
<keyword evidence="2" id="KW-0645">Protease</keyword>
<dbReference type="PROSITE" id="PS50249">
    <property type="entry name" value="MPN"/>
    <property type="match status" value="1"/>
</dbReference>
<dbReference type="InterPro" id="IPR000555">
    <property type="entry name" value="JAMM/MPN+_dom"/>
</dbReference>
<keyword evidence="5" id="KW-0378">Hydrolase</keyword>
<proteinExistence type="inferred from homology"/>
<dbReference type="GO" id="GO:0008180">
    <property type="term" value="C:COP9 signalosome"/>
    <property type="evidence" value="ECO:0007669"/>
    <property type="project" value="UniProtKB-KW"/>
</dbReference>
<dbReference type="SUPFAM" id="SSF102712">
    <property type="entry name" value="JAB1/MPN domain"/>
    <property type="match status" value="1"/>
</dbReference>
<evidence type="ECO:0000256" key="2">
    <source>
        <dbReference type="ARBA" id="ARBA00022670"/>
    </source>
</evidence>
<evidence type="ECO:0000313" key="10">
    <source>
        <dbReference type="EMBL" id="KAJ1357733.1"/>
    </source>
</evidence>
<keyword evidence="7" id="KW-0482">Metalloprotease</keyword>
<keyword evidence="3" id="KW-0479">Metal-binding</keyword>
<feature type="region of interest" description="Disordered" evidence="8">
    <location>
        <begin position="43"/>
        <end position="62"/>
    </location>
</feature>
<evidence type="ECO:0000256" key="4">
    <source>
        <dbReference type="ARBA" id="ARBA00022790"/>
    </source>
</evidence>
<evidence type="ECO:0000256" key="3">
    <source>
        <dbReference type="ARBA" id="ARBA00022723"/>
    </source>
</evidence>
<dbReference type="FunFam" id="3.40.140.10:FF:000003">
    <property type="entry name" value="COP9 signalosome complex subunit 5"/>
    <property type="match status" value="1"/>
</dbReference>
<keyword evidence="10" id="KW-0647">Proteasome</keyword>
<dbReference type="GO" id="GO:0006508">
    <property type="term" value="P:proteolysis"/>
    <property type="evidence" value="ECO:0007669"/>
    <property type="project" value="UniProtKB-KW"/>
</dbReference>
<dbReference type="InterPro" id="IPR050242">
    <property type="entry name" value="JAMM_MPN+_peptidase_M67A"/>
</dbReference>
<organism evidence="10 11">
    <name type="scientific">Parelaphostrongylus tenuis</name>
    <name type="common">Meningeal worm</name>
    <dbReference type="NCBI Taxonomy" id="148309"/>
    <lineage>
        <taxon>Eukaryota</taxon>
        <taxon>Metazoa</taxon>
        <taxon>Ecdysozoa</taxon>
        <taxon>Nematoda</taxon>
        <taxon>Chromadorea</taxon>
        <taxon>Rhabditida</taxon>
        <taxon>Rhabditina</taxon>
        <taxon>Rhabditomorpha</taxon>
        <taxon>Strongyloidea</taxon>
        <taxon>Metastrongylidae</taxon>
        <taxon>Parelaphostrongylus</taxon>
    </lineage>
</organism>
<keyword evidence="4" id="KW-0736">Signalosome</keyword>
<dbReference type="Pfam" id="PF18323">
    <property type="entry name" value="CSN5_C"/>
    <property type="match status" value="1"/>
</dbReference>
<keyword evidence="6" id="KW-0862">Zinc</keyword>
<evidence type="ECO:0000256" key="5">
    <source>
        <dbReference type="ARBA" id="ARBA00022801"/>
    </source>
</evidence>
<evidence type="ECO:0000256" key="6">
    <source>
        <dbReference type="ARBA" id="ARBA00022833"/>
    </source>
</evidence>
<protein>
    <submittedName>
        <fullName evidence="10">Proteasome regulatory particle subunit RPN11</fullName>
    </submittedName>
</protein>
<keyword evidence="11" id="KW-1185">Reference proteome</keyword>
<evidence type="ECO:0000256" key="8">
    <source>
        <dbReference type="SAM" id="MobiDB-lite"/>
    </source>
</evidence>
<dbReference type="GO" id="GO:0046872">
    <property type="term" value="F:metal ion binding"/>
    <property type="evidence" value="ECO:0007669"/>
    <property type="project" value="UniProtKB-KW"/>
</dbReference>
<dbReference type="InterPro" id="IPR040961">
    <property type="entry name" value="CSN5_C"/>
</dbReference>
<feature type="domain" description="MPN" evidence="9">
    <location>
        <begin position="107"/>
        <end position="244"/>
    </location>
</feature>
<evidence type="ECO:0000256" key="1">
    <source>
        <dbReference type="ARBA" id="ARBA00006008"/>
    </source>
</evidence>